<comment type="pathway">
    <text evidence="3 7">Carbohydrate degradation; pentose phosphate pathway; D-ribulose 5-phosphate from D-glucose 6-phosphate (oxidative stage): step 2/3.</text>
</comment>
<name>A0ABV9KXJ2_9BACT</name>
<dbReference type="Pfam" id="PF01182">
    <property type="entry name" value="Glucosamine_iso"/>
    <property type="match status" value="1"/>
</dbReference>
<dbReference type="PANTHER" id="PTHR11054:SF0">
    <property type="entry name" value="6-PHOSPHOGLUCONOLACTONASE"/>
    <property type="match status" value="1"/>
</dbReference>
<evidence type="ECO:0000313" key="9">
    <source>
        <dbReference type="EMBL" id="MFC4674296.1"/>
    </source>
</evidence>
<evidence type="ECO:0000313" key="10">
    <source>
        <dbReference type="Proteomes" id="UP001596023"/>
    </source>
</evidence>
<evidence type="ECO:0000259" key="8">
    <source>
        <dbReference type="Pfam" id="PF01182"/>
    </source>
</evidence>
<keyword evidence="7 9" id="KW-0378">Hydrolase</keyword>
<dbReference type="PANTHER" id="PTHR11054">
    <property type="entry name" value="6-PHOSPHOGLUCONOLACTONASE"/>
    <property type="match status" value="1"/>
</dbReference>
<comment type="catalytic activity">
    <reaction evidence="1 7">
        <text>6-phospho-D-glucono-1,5-lactone + H2O = 6-phospho-D-gluconate + H(+)</text>
        <dbReference type="Rhea" id="RHEA:12556"/>
        <dbReference type="ChEBI" id="CHEBI:15377"/>
        <dbReference type="ChEBI" id="CHEBI:15378"/>
        <dbReference type="ChEBI" id="CHEBI:57955"/>
        <dbReference type="ChEBI" id="CHEBI:58759"/>
        <dbReference type="EC" id="3.1.1.31"/>
    </reaction>
</comment>
<dbReference type="SUPFAM" id="SSF100950">
    <property type="entry name" value="NagB/RpiA/CoA transferase-like"/>
    <property type="match status" value="1"/>
</dbReference>
<proteinExistence type="inferred from homology"/>
<comment type="function">
    <text evidence="2 7">Hydrolysis of 6-phosphogluconolactone to 6-phosphogluconate.</text>
</comment>
<dbReference type="InterPro" id="IPR006148">
    <property type="entry name" value="Glc/Gal-6P_isomerase"/>
</dbReference>
<evidence type="ECO:0000256" key="5">
    <source>
        <dbReference type="ARBA" id="ARBA00013198"/>
    </source>
</evidence>
<dbReference type="NCBIfam" id="TIGR01198">
    <property type="entry name" value="pgl"/>
    <property type="match status" value="1"/>
</dbReference>
<gene>
    <name evidence="7 9" type="primary">pgl</name>
    <name evidence="9" type="ORF">ACFO6W_11360</name>
</gene>
<dbReference type="GO" id="GO:0017057">
    <property type="term" value="F:6-phosphogluconolactonase activity"/>
    <property type="evidence" value="ECO:0007669"/>
    <property type="project" value="UniProtKB-EC"/>
</dbReference>
<organism evidence="9 10">
    <name type="scientific">Dysgonomonas termitidis</name>
    <dbReference type="NCBI Taxonomy" id="1516126"/>
    <lineage>
        <taxon>Bacteria</taxon>
        <taxon>Pseudomonadati</taxon>
        <taxon>Bacteroidota</taxon>
        <taxon>Bacteroidia</taxon>
        <taxon>Bacteroidales</taxon>
        <taxon>Dysgonomonadaceae</taxon>
        <taxon>Dysgonomonas</taxon>
    </lineage>
</organism>
<evidence type="ECO:0000256" key="2">
    <source>
        <dbReference type="ARBA" id="ARBA00002681"/>
    </source>
</evidence>
<dbReference type="RefSeq" id="WP_379996456.1">
    <property type="nucleotide sequence ID" value="NZ_JBHSGN010000071.1"/>
</dbReference>
<dbReference type="Gene3D" id="3.40.50.1360">
    <property type="match status" value="1"/>
</dbReference>
<accession>A0ABV9KXJ2</accession>
<sequence>MIKEEIKVYEDPKALSKGFTEFVLKLLDVYPHINLALSGGTTPKVIFDHWAENCKESIDWNRISFFWGDERCVPPENVMNNFGMTKDHLFDKVPGIPNNNIYRIHGENEPEEEALWYGTVLKSKLMQKQDMPSFEIVMLGLGDDGHTVSIFPNQIELWDSKDICVIGEHPETGMQRVTISGKVVNNSQYVVFLATGNNKAEKVRDIIKNRKEYLNKYPAAKVNPKRGYLYWFLDAEAASLLE</sequence>
<keyword evidence="10" id="KW-1185">Reference proteome</keyword>
<evidence type="ECO:0000256" key="1">
    <source>
        <dbReference type="ARBA" id="ARBA00000832"/>
    </source>
</evidence>
<evidence type="ECO:0000256" key="7">
    <source>
        <dbReference type="RuleBase" id="RU365095"/>
    </source>
</evidence>
<dbReference type="EC" id="3.1.1.31" evidence="5 7"/>
<evidence type="ECO:0000256" key="3">
    <source>
        <dbReference type="ARBA" id="ARBA00004961"/>
    </source>
</evidence>
<dbReference type="InterPro" id="IPR039104">
    <property type="entry name" value="6PGL"/>
</dbReference>
<evidence type="ECO:0000256" key="6">
    <source>
        <dbReference type="ARBA" id="ARBA00020337"/>
    </source>
</evidence>
<dbReference type="EMBL" id="JBHSGN010000071">
    <property type="protein sequence ID" value="MFC4674296.1"/>
    <property type="molecule type" value="Genomic_DNA"/>
</dbReference>
<feature type="domain" description="Glucosamine/galactosamine-6-phosphate isomerase" evidence="8">
    <location>
        <begin position="18"/>
        <end position="231"/>
    </location>
</feature>
<dbReference type="InterPro" id="IPR037171">
    <property type="entry name" value="NagB/RpiA_transferase-like"/>
</dbReference>
<dbReference type="Proteomes" id="UP001596023">
    <property type="component" value="Unassembled WGS sequence"/>
</dbReference>
<protein>
    <recommendedName>
        <fullName evidence="6 7">6-phosphogluconolactonase</fullName>
        <shortName evidence="7">6PGL</shortName>
        <ecNumber evidence="5 7">3.1.1.31</ecNumber>
    </recommendedName>
</protein>
<evidence type="ECO:0000256" key="4">
    <source>
        <dbReference type="ARBA" id="ARBA00010662"/>
    </source>
</evidence>
<dbReference type="InterPro" id="IPR005900">
    <property type="entry name" value="6-phosphogluconolactonase_DevB"/>
</dbReference>
<comment type="similarity">
    <text evidence="4 7">Belongs to the glucosamine/galactosamine-6-phosphate isomerase family. 6-phosphogluconolactonase subfamily.</text>
</comment>
<dbReference type="CDD" id="cd01400">
    <property type="entry name" value="6PGL"/>
    <property type="match status" value="1"/>
</dbReference>
<comment type="caution">
    <text evidence="9">The sequence shown here is derived from an EMBL/GenBank/DDBJ whole genome shotgun (WGS) entry which is preliminary data.</text>
</comment>
<reference evidence="10" key="1">
    <citation type="journal article" date="2019" name="Int. J. Syst. Evol. Microbiol.">
        <title>The Global Catalogue of Microorganisms (GCM) 10K type strain sequencing project: providing services to taxonomists for standard genome sequencing and annotation.</title>
        <authorList>
            <consortium name="The Broad Institute Genomics Platform"/>
            <consortium name="The Broad Institute Genome Sequencing Center for Infectious Disease"/>
            <person name="Wu L."/>
            <person name="Ma J."/>
        </authorList>
    </citation>
    <scope>NUCLEOTIDE SEQUENCE [LARGE SCALE GENOMIC DNA]</scope>
    <source>
        <strain evidence="10">CCUG 66188</strain>
    </source>
</reference>